<dbReference type="AlphaFoldDB" id="A0A2J8XZH5"/>
<accession>A0A2J8XZH5</accession>
<dbReference type="PROSITE" id="PS51257">
    <property type="entry name" value="PROKAR_LIPOPROTEIN"/>
    <property type="match status" value="1"/>
</dbReference>
<feature type="chain" id="PRO_5014456405" evidence="1">
    <location>
        <begin position="26"/>
        <end position="35"/>
    </location>
</feature>
<comment type="caution">
    <text evidence="2">The sequence shown here is derived from an EMBL/GenBank/DDBJ whole genome shotgun (WGS) entry which is preliminary data.</text>
</comment>
<gene>
    <name evidence="2" type="ORF">CR201_G0021206</name>
</gene>
<feature type="signal peptide" evidence="1">
    <location>
        <begin position="1"/>
        <end position="25"/>
    </location>
</feature>
<name>A0A2J8XZH5_PONAB</name>
<proteinExistence type="predicted"/>
<reference evidence="2" key="1">
    <citation type="submission" date="2017-12" db="EMBL/GenBank/DDBJ databases">
        <title>High-resolution comparative analysis of great ape genomes.</title>
        <authorList>
            <person name="Pollen A."/>
            <person name="Hastie A."/>
            <person name="Hormozdiari F."/>
            <person name="Dougherty M."/>
            <person name="Liu R."/>
            <person name="Chaisson M."/>
            <person name="Hoppe E."/>
            <person name="Hill C."/>
            <person name="Pang A."/>
            <person name="Hillier L."/>
            <person name="Baker C."/>
            <person name="Armstrong J."/>
            <person name="Shendure J."/>
            <person name="Paten B."/>
            <person name="Wilson R."/>
            <person name="Chao H."/>
            <person name="Schneider V."/>
            <person name="Ventura M."/>
            <person name="Kronenberg Z."/>
            <person name="Murali S."/>
            <person name="Gordon D."/>
            <person name="Cantsilieris S."/>
            <person name="Munson K."/>
            <person name="Nelson B."/>
            <person name="Raja A."/>
            <person name="Underwood J."/>
            <person name="Diekhans M."/>
            <person name="Fiddes I."/>
            <person name="Haussler D."/>
            <person name="Eichler E."/>
        </authorList>
    </citation>
    <scope>NUCLEOTIDE SEQUENCE [LARGE SCALE GENOMIC DNA]</scope>
    <source>
        <strain evidence="2">Susie</strain>
    </source>
</reference>
<dbReference type="EMBL" id="NDHI03003285">
    <property type="protein sequence ID" value="PNJ87426.1"/>
    <property type="molecule type" value="Genomic_DNA"/>
</dbReference>
<evidence type="ECO:0000313" key="2">
    <source>
        <dbReference type="EMBL" id="PNJ87426.1"/>
    </source>
</evidence>
<sequence length="35" mass="3360">MAGPRRLLLLPLLLALACGLPGALAAQAGACVGST</sequence>
<keyword evidence="1" id="KW-0732">Signal</keyword>
<organism evidence="2">
    <name type="scientific">Pongo abelii</name>
    <name type="common">Sumatran orangutan</name>
    <name type="synonym">Pongo pygmaeus abelii</name>
    <dbReference type="NCBI Taxonomy" id="9601"/>
    <lineage>
        <taxon>Eukaryota</taxon>
        <taxon>Metazoa</taxon>
        <taxon>Chordata</taxon>
        <taxon>Craniata</taxon>
        <taxon>Vertebrata</taxon>
        <taxon>Euteleostomi</taxon>
        <taxon>Mammalia</taxon>
        <taxon>Eutheria</taxon>
        <taxon>Euarchontoglires</taxon>
        <taxon>Primates</taxon>
        <taxon>Haplorrhini</taxon>
        <taxon>Catarrhini</taxon>
        <taxon>Hominidae</taxon>
        <taxon>Pongo</taxon>
    </lineage>
</organism>
<protein>
    <submittedName>
        <fullName evidence="2">CD7 isoform 6</fullName>
    </submittedName>
</protein>
<evidence type="ECO:0000256" key="1">
    <source>
        <dbReference type="SAM" id="SignalP"/>
    </source>
</evidence>